<keyword evidence="6" id="KW-1185">Reference proteome</keyword>
<dbReference type="PANTHER" id="PTHR22754:SF32">
    <property type="entry name" value="DISCO-INTERACTING PROTEIN 2"/>
    <property type="match status" value="1"/>
</dbReference>
<evidence type="ECO:0000313" key="6">
    <source>
        <dbReference type="Proteomes" id="UP001058602"/>
    </source>
</evidence>
<keyword evidence="3" id="KW-0812">Transmembrane</keyword>
<evidence type="ECO:0000259" key="4">
    <source>
        <dbReference type="PROSITE" id="PS50075"/>
    </source>
</evidence>
<dbReference type="CDD" id="cd05931">
    <property type="entry name" value="FAAL"/>
    <property type="match status" value="1"/>
</dbReference>
<keyword evidence="2" id="KW-0436">Ligase</keyword>
<dbReference type="Pfam" id="PF01553">
    <property type="entry name" value="Acyltransferase"/>
    <property type="match status" value="1"/>
</dbReference>
<reference evidence="5" key="1">
    <citation type="submission" date="2022-07" db="EMBL/GenBank/DDBJ databases">
        <title>Complete genome of Vibrio japonicus strain JCM 31412T and phylogenomic assessment of the Nereis clade of the genus Vibrio.</title>
        <authorList>
            <person name="Shlafstein M.D."/>
            <person name="Emsley S.A."/>
            <person name="Ushijima B."/>
            <person name="Videau P."/>
            <person name="Saw J.H."/>
        </authorList>
    </citation>
    <scope>NUCLEOTIDE SEQUENCE</scope>
    <source>
        <strain evidence="5">JCM 31412</strain>
    </source>
</reference>
<dbReference type="PROSITE" id="PS50075">
    <property type="entry name" value="CARRIER"/>
    <property type="match status" value="1"/>
</dbReference>
<protein>
    <submittedName>
        <fullName evidence="5">AMP-binding protein</fullName>
    </submittedName>
</protein>
<dbReference type="Gene3D" id="1.10.1200.10">
    <property type="entry name" value="ACP-like"/>
    <property type="match status" value="1"/>
</dbReference>
<organism evidence="5 6">
    <name type="scientific">Vibrio japonicus</name>
    <dbReference type="NCBI Taxonomy" id="1824638"/>
    <lineage>
        <taxon>Bacteria</taxon>
        <taxon>Pseudomonadati</taxon>
        <taxon>Pseudomonadota</taxon>
        <taxon>Gammaproteobacteria</taxon>
        <taxon>Vibrionales</taxon>
        <taxon>Vibrionaceae</taxon>
        <taxon>Vibrio</taxon>
    </lineage>
</organism>
<dbReference type="InterPro" id="IPR000873">
    <property type="entry name" value="AMP-dep_synth/lig_dom"/>
</dbReference>
<feature type="domain" description="Carrier" evidence="4">
    <location>
        <begin position="13"/>
        <end position="93"/>
    </location>
</feature>
<dbReference type="RefSeq" id="WP_257086441.1">
    <property type="nucleotide sequence ID" value="NZ_CP102097.1"/>
</dbReference>
<dbReference type="Pfam" id="PF00501">
    <property type="entry name" value="AMP-binding"/>
    <property type="match status" value="1"/>
</dbReference>
<keyword evidence="3" id="KW-1133">Transmembrane helix</keyword>
<evidence type="ECO:0000256" key="3">
    <source>
        <dbReference type="SAM" id="Phobius"/>
    </source>
</evidence>
<dbReference type="InterPro" id="IPR009081">
    <property type="entry name" value="PP-bd_ACP"/>
</dbReference>
<dbReference type="SUPFAM" id="SSF47336">
    <property type="entry name" value="ACP-like"/>
    <property type="match status" value="1"/>
</dbReference>
<dbReference type="InterPro" id="IPR040097">
    <property type="entry name" value="FAAL/FAAC"/>
</dbReference>
<name>A0ABY5LL15_9VIBR</name>
<sequence>MSDDNRTHQDSEKIALSVIQIVRDLALELDPNAFSSISLSLKSNLDSDLGFDSLTRAELLTRIESHFRVSLPEHALANIETPENIVAAIMQSSPANQAALLETQAQPIHLDNVENQPTDVTTLQQLLDWHVTHHPDRPHLYVYQNADQVEEISYKKLRDKALEIAAGLMEAGVEAGECVAIMLPTSNDYFYSFFGILYARAIPVPIYPPARIQQIEDHLKRHASILNNAQAKLLITVPEAKAVAHLLKLQVPSIDAVVTATELASSANLPETGAAKSSDTAFLQYTSGSTGVPKGVTLTHSNLLANIRAMGKVVGANSDDVFVSWLPVYHDMGLIGAWLGSLYHAIPLVIMSPLLFLTKPERWLWAIHRYRGTLSPAPNFAYEICVSRVKESDLEGLDLSSWRLSWNGAEPVSPQSIANFTEKYAKYGFKPETMSPVYGLAESSVGLTFPANTRKPRIEYFQREALTHFGHAIPARNQDSGSIPLVGLGQPLPGHQIRIVDELGKELPEGEEGALEFKGPSATQGYYRNPDKTKALYHHDWLVTGDRAFTIGGELFLTGRSKDIIIKAGRNIYPHELEQAVGNVEGIRKGCVAAFGCHDRRSGTEKLVVLAESRESDEEKTKQFKKEVNNLSWSLLGSPADDVVIAPPHTIPKTSSGKIRRSACKELYEQGALSKQTRAFWLQAIHLATAGIVPQLRKYTRTLLDIGYAAYAWLIFGLLVPVVWSLVAVIPSQDWCWKTARLGARVLMRMTGTHCKIEGQEHLQAKSNPCILVANHCSYLDGLVLISASDLKCRFVAKNELTRNPFARIFLTKLGTEFVERFDAEKSVGDARKLYDNVKDCRPLVVFPEGTLYRMAGLHPFHMGAFIAAVNSGVPVIPVTICGTRSKLRGNSLFPRRGDISIKIGEPLYPDGNNWNAAIALRDKARRHILQHCGEPDLGHEAVR</sequence>
<dbReference type="SUPFAM" id="SSF56801">
    <property type="entry name" value="Acetyl-CoA synthetase-like"/>
    <property type="match status" value="1"/>
</dbReference>
<dbReference type="Proteomes" id="UP001058602">
    <property type="component" value="Chromosome 2"/>
</dbReference>
<evidence type="ECO:0000256" key="1">
    <source>
        <dbReference type="ARBA" id="ARBA00006432"/>
    </source>
</evidence>
<dbReference type="CDD" id="cd07989">
    <property type="entry name" value="LPLAT_AGPAT-like"/>
    <property type="match status" value="1"/>
</dbReference>
<dbReference type="InterPro" id="IPR042099">
    <property type="entry name" value="ANL_N_sf"/>
</dbReference>
<feature type="transmembrane region" description="Helical" evidence="3">
    <location>
        <begin position="708"/>
        <end position="730"/>
    </location>
</feature>
<dbReference type="SUPFAM" id="SSF69593">
    <property type="entry name" value="Glycerol-3-phosphate (1)-acyltransferase"/>
    <property type="match status" value="1"/>
</dbReference>
<dbReference type="EMBL" id="CP102097">
    <property type="protein sequence ID" value="UUM32774.1"/>
    <property type="molecule type" value="Genomic_DNA"/>
</dbReference>
<dbReference type="Gene3D" id="3.40.50.12780">
    <property type="entry name" value="N-terminal domain of ligase-like"/>
    <property type="match status" value="1"/>
</dbReference>
<evidence type="ECO:0000313" key="5">
    <source>
        <dbReference type="EMBL" id="UUM32774.1"/>
    </source>
</evidence>
<dbReference type="PROSITE" id="PS00455">
    <property type="entry name" value="AMP_BINDING"/>
    <property type="match status" value="1"/>
</dbReference>
<dbReference type="Gene3D" id="3.30.300.30">
    <property type="match status" value="1"/>
</dbReference>
<proteinExistence type="inferred from homology"/>
<evidence type="ECO:0000256" key="2">
    <source>
        <dbReference type="ARBA" id="ARBA00022598"/>
    </source>
</evidence>
<dbReference type="InterPro" id="IPR020845">
    <property type="entry name" value="AMP-binding_CS"/>
</dbReference>
<accession>A0ABY5LL15</accession>
<dbReference type="Pfam" id="PF00550">
    <property type="entry name" value="PP-binding"/>
    <property type="match status" value="1"/>
</dbReference>
<keyword evidence="3" id="KW-0472">Membrane</keyword>
<comment type="similarity">
    <text evidence="1">Belongs to the ATP-dependent AMP-binding enzyme family.</text>
</comment>
<dbReference type="InterPro" id="IPR002123">
    <property type="entry name" value="Plipid/glycerol_acylTrfase"/>
</dbReference>
<dbReference type="InterPro" id="IPR036736">
    <property type="entry name" value="ACP-like_sf"/>
</dbReference>
<dbReference type="SMART" id="SM00563">
    <property type="entry name" value="PlsC"/>
    <property type="match status" value="1"/>
</dbReference>
<dbReference type="InterPro" id="IPR045851">
    <property type="entry name" value="AMP-bd_C_sf"/>
</dbReference>
<gene>
    <name evidence="5" type="ORF">NP165_14515</name>
</gene>
<dbReference type="PANTHER" id="PTHR22754">
    <property type="entry name" value="DISCO-INTERACTING PROTEIN 2 DIP2 -RELATED"/>
    <property type="match status" value="1"/>
</dbReference>